<accession>A0A6I2UG90</accession>
<dbReference type="Pfam" id="PF03783">
    <property type="entry name" value="CsgG"/>
    <property type="match status" value="1"/>
</dbReference>
<dbReference type="Gene3D" id="3.40.50.10610">
    <property type="entry name" value="ABC-type transport auxiliary lipoprotein component"/>
    <property type="match status" value="1"/>
</dbReference>
<dbReference type="Proteomes" id="UP000433181">
    <property type="component" value="Unassembled WGS sequence"/>
</dbReference>
<dbReference type="RefSeq" id="WP_154406865.1">
    <property type="nucleotide sequence ID" value="NZ_VUNR01000011.1"/>
</dbReference>
<reference evidence="2 3" key="1">
    <citation type="submission" date="2019-08" db="EMBL/GenBank/DDBJ databases">
        <title>In-depth cultivation of the pig gut microbiome towards novel bacterial diversity and tailored functional studies.</title>
        <authorList>
            <person name="Wylensek D."/>
            <person name="Hitch T.C.A."/>
            <person name="Clavel T."/>
        </authorList>
    </citation>
    <scope>NUCLEOTIDE SEQUENCE [LARGE SCALE GENOMIC DNA]</scope>
    <source>
        <strain evidence="2 3">WCA-693-APC-5D-A</strain>
    </source>
</reference>
<keyword evidence="3" id="KW-1185">Reference proteome</keyword>
<sequence length="215" mass="23615">MKKICLLICLLLMMNVPCALAKEPVPVAVMDFALPQGISSTELAVDGSYTGVGDFIIKELLTDKRFNLVDKALYSAQLVDENVRTVGIIDQESARKIGKIMNVRYIIYGNVTELGNDTNENGIIGIGVDLHNVKAKVTLRMLDVQTGDILLVVSGEGKSESSNVKVGVNKDYGLKFGTSLVSSISAYNAIQKAAVNVIKIFKEKYLKMEEYRYEK</sequence>
<keyword evidence="1" id="KW-0732">Signal</keyword>
<evidence type="ECO:0000256" key="1">
    <source>
        <dbReference type="SAM" id="SignalP"/>
    </source>
</evidence>
<feature type="signal peptide" evidence="1">
    <location>
        <begin position="1"/>
        <end position="21"/>
    </location>
</feature>
<organism evidence="2 3">
    <name type="scientific">Anaerovibrio slackiae</name>
    <dbReference type="NCBI Taxonomy" id="2652309"/>
    <lineage>
        <taxon>Bacteria</taxon>
        <taxon>Bacillati</taxon>
        <taxon>Bacillota</taxon>
        <taxon>Negativicutes</taxon>
        <taxon>Selenomonadales</taxon>
        <taxon>Selenomonadaceae</taxon>
        <taxon>Anaerovibrio</taxon>
    </lineage>
</organism>
<proteinExistence type="predicted"/>
<evidence type="ECO:0000313" key="3">
    <source>
        <dbReference type="Proteomes" id="UP000433181"/>
    </source>
</evidence>
<feature type="chain" id="PRO_5026088100" description="Curli production assembly/transport component CsgG" evidence="1">
    <location>
        <begin position="22"/>
        <end position="215"/>
    </location>
</feature>
<protein>
    <recommendedName>
        <fullName evidence="4">Curli production assembly/transport component CsgG</fullName>
    </recommendedName>
</protein>
<dbReference type="GeneID" id="96778633"/>
<dbReference type="GO" id="GO:0030288">
    <property type="term" value="C:outer membrane-bounded periplasmic space"/>
    <property type="evidence" value="ECO:0007669"/>
    <property type="project" value="InterPro"/>
</dbReference>
<comment type="caution">
    <text evidence="2">The sequence shown here is derived from an EMBL/GenBank/DDBJ whole genome shotgun (WGS) entry which is preliminary data.</text>
</comment>
<evidence type="ECO:0000313" key="2">
    <source>
        <dbReference type="EMBL" id="MSU08699.1"/>
    </source>
</evidence>
<gene>
    <name evidence="2" type="ORF">FYJ84_06855</name>
</gene>
<dbReference type="InterPro" id="IPR005534">
    <property type="entry name" value="Curli_assmbl/transp-comp_CsgG"/>
</dbReference>
<evidence type="ECO:0008006" key="4">
    <source>
        <dbReference type="Google" id="ProtNLM"/>
    </source>
</evidence>
<name>A0A6I2UG90_9FIRM</name>
<dbReference type="AlphaFoldDB" id="A0A6I2UG90"/>
<dbReference type="EMBL" id="VUNR01000011">
    <property type="protein sequence ID" value="MSU08699.1"/>
    <property type="molecule type" value="Genomic_DNA"/>
</dbReference>